<evidence type="ECO:0000313" key="1">
    <source>
        <dbReference type="EMBL" id="EMJ95803.1"/>
    </source>
</evidence>
<organism evidence="1 2">
    <name type="scientific">Leptospira alstonii serovar Sichuan str. 79601</name>
    <dbReference type="NCBI Taxonomy" id="1218565"/>
    <lineage>
        <taxon>Bacteria</taxon>
        <taxon>Pseudomonadati</taxon>
        <taxon>Spirochaetota</taxon>
        <taxon>Spirochaetia</taxon>
        <taxon>Leptospirales</taxon>
        <taxon>Leptospiraceae</taxon>
        <taxon>Leptospira</taxon>
    </lineage>
</organism>
<reference evidence="1 2" key="1">
    <citation type="submission" date="2013-01" db="EMBL/GenBank/DDBJ databases">
        <authorList>
            <person name="Harkins D.M."/>
            <person name="Durkin A.S."/>
            <person name="Brinkac L.M."/>
            <person name="Haft D.H."/>
            <person name="Selengut J.D."/>
            <person name="Sanka R."/>
            <person name="DePew J."/>
            <person name="Purushe J."/>
            <person name="Galloway R.L."/>
            <person name="Vinetz J.M."/>
            <person name="Sutton G.G."/>
            <person name="Nierman W.C."/>
            <person name="Fouts D.E."/>
        </authorList>
    </citation>
    <scope>NUCLEOTIDE SEQUENCE [LARGE SCALE GENOMIC DNA]</scope>
    <source>
        <strain evidence="1 2">79601</strain>
    </source>
</reference>
<dbReference type="PATRIC" id="fig|1218565.3.peg.1647"/>
<evidence type="ECO:0000313" key="2">
    <source>
        <dbReference type="Proteomes" id="UP000011988"/>
    </source>
</evidence>
<protein>
    <submittedName>
        <fullName evidence="1">Uncharacterized protein</fullName>
    </submittedName>
</protein>
<dbReference type="EMBL" id="ANIK01000029">
    <property type="protein sequence ID" value="EMJ95803.1"/>
    <property type="molecule type" value="Genomic_DNA"/>
</dbReference>
<accession>M6D3L2</accession>
<dbReference type="AlphaFoldDB" id="M6D3L2"/>
<comment type="caution">
    <text evidence="1">The sequence shown here is derived from an EMBL/GenBank/DDBJ whole genome shotgun (WGS) entry which is preliminary data.</text>
</comment>
<sequence>MKEYYNFRMLFFVKRKRIRILKNLFFVESKKQKAGFIRLLDRS</sequence>
<gene>
    <name evidence="1" type="ORF">LEP1GSC194_3372</name>
</gene>
<proteinExistence type="predicted"/>
<dbReference type="Proteomes" id="UP000011988">
    <property type="component" value="Unassembled WGS sequence"/>
</dbReference>
<name>M6D3L2_9LEPT</name>